<accession>A0A9P8LII9</accession>
<evidence type="ECO:0000313" key="2">
    <source>
        <dbReference type="EMBL" id="KAH0565894.1"/>
    </source>
</evidence>
<sequence length="697" mass="78204">MPIGWKDSLVLMNSTFRYLSNFTWPSCLNPTNCFQNLNGTLTNCSSIRCSLDGVNNCTSTPTAVDLPCFCKPVSFGKTCNNNCKLSWERRGYLEWMNSTCTPVRGWGGLPSNWASLLAVQESELLPWSWQIRAVNNSQNGTNALARPQHCPSTGAKLAAFAAVNIAMAILVPVLGRRDVMKKLTLSLFGRRGSRAWLLTGPITVGLHVASNAVGAYLIKSSKGYESVDIGQLVLLWCTRPRLAWMVVALIPWRAKDSIYFSVAASTLLAEIVLQVIGSIYMGIASNYARKQKFYIAGRLSNTPHGRDALVMYAGSLLWLVAIIFAIVACLWSILGVNRHIAAMGQAARGSRGRAKRHILLATKQHENFQARLPQNSGVSQELDSLEQLLIAEYLRPKQTWDELSKKWGVLSKYLNKDSEELKGARKAWKAQSKQLRKASRNGPPPAELLQEHNRAMETYDRLKALWRSFPAMQLLEVTGERSSSARSKDIATESMNTQVERVSIAIADLRERQQRLSNINATIEAITMQLRKHTQSGYSDSEITKTNLQQQRLSIAARTTKLLRWQEAAEKRRLGINLDRQRQNLIADRGSVDENGVGSGLLLDLHRDQLTVAQLHSILDGWRDIVARWAAITKEWEKLDSEWTNARIRREREAAEELADQTQKLRSIAIKTIAGMFVCWVAQWVWWVGYIRVAGDS</sequence>
<keyword evidence="1" id="KW-0812">Transmembrane</keyword>
<evidence type="ECO:0000256" key="1">
    <source>
        <dbReference type="SAM" id="Phobius"/>
    </source>
</evidence>
<proteinExistence type="predicted"/>
<feature type="transmembrane region" description="Helical" evidence="1">
    <location>
        <begin position="309"/>
        <end position="334"/>
    </location>
</feature>
<feature type="transmembrane region" description="Helical" evidence="1">
    <location>
        <begin position="258"/>
        <end position="283"/>
    </location>
</feature>
<dbReference type="AlphaFoldDB" id="A0A9P8LII9"/>
<name>A0A9P8LII9_9PEZI</name>
<keyword evidence="3" id="KW-1185">Reference proteome</keyword>
<dbReference type="EMBL" id="JAGHQM010000051">
    <property type="protein sequence ID" value="KAH0565894.1"/>
    <property type="molecule type" value="Genomic_DNA"/>
</dbReference>
<keyword evidence="1" id="KW-0472">Membrane</keyword>
<feature type="non-terminal residue" evidence="2">
    <location>
        <position position="1"/>
    </location>
</feature>
<comment type="caution">
    <text evidence="2">The sequence shown here is derived from an EMBL/GenBank/DDBJ whole genome shotgun (WGS) entry which is preliminary data.</text>
</comment>
<feature type="transmembrane region" description="Helical" evidence="1">
    <location>
        <begin position="195"/>
        <end position="217"/>
    </location>
</feature>
<keyword evidence="1" id="KW-1133">Transmembrane helix</keyword>
<organism evidence="2 3">
    <name type="scientific">Trichoglossum hirsutum</name>
    <dbReference type="NCBI Taxonomy" id="265104"/>
    <lineage>
        <taxon>Eukaryota</taxon>
        <taxon>Fungi</taxon>
        <taxon>Dikarya</taxon>
        <taxon>Ascomycota</taxon>
        <taxon>Pezizomycotina</taxon>
        <taxon>Geoglossomycetes</taxon>
        <taxon>Geoglossales</taxon>
        <taxon>Geoglossaceae</taxon>
        <taxon>Trichoglossum</taxon>
    </lineage>
</organism>
<feature type="transmembrane region" description="Helical" evidence="1">
    <location>
        <begin position="157"/>
        <end position="175"/>
    </location>
</feature>
<reference evidence="2" key="1">
    <citation type="submission" date="2021-03" db="EMBL/GenBank/DDBJ databases">
        <title>Comparative genomics and phylogenomic investigation of the class Geoglossomycetes provide insights into ecological specialization and systematics.</title>
        <authorList>
            <person name="Melie T."/>
            <person name="Pirro S."/>
            <person name="Miller A.N."/>
            <person name="Quandt A."/>
        </authorList>
    </citation>
    <scope>NUCLEOTIDE SEQUENCE</scope>
    <source>
        <strain evidence="2">CAQ_001_2017</strain>
    </source>
</reference>
<protein>
    <submittedName>
        <fullName evidence="2">Uncharacterized protein</fullName>
    </submittedName>
</protein>
<dbReference type="Proteomes" id="UP000750711">
    <property type="component" value="Unassembled WGS sequence"/>
</dbReference>
<evidence type="ECO:0000313" key="3">
    <source>
        <dbReference type="Proteomes" id="UP000750711"/>
    </source>
</evidence>
<gene>
    <name evidence="2" type="ORF">GP486_000697</name>
</gene>